<feature type="region of interest" description="Disordered" evidence="1">
    <location>
        <begin position="155"/>
        <end position="192"/>
    </location>
</feature>
<keyword evidence="2" id="KW-0732">Signal</keyword>
<feature type="region of interest" description="Disordered" evidence="1">
    <location>
        <begin position="22"/>
        <end position="66"/>
    </location>
</feature>
<evidence type="ECO:0000313" key="3">
    <source>
        <dbReference type="EMBL" id="GHI18740.1"/>
    </source>
</evidence>
<dbReference type="Proteomes" id="UP001052739">
    <property type="component" value="Unassembled WGS sequence"/>
</dbReference>
<feature type="compositionally biased region" description="Basic and acidic residues" evidence="1">
    <location>
        <begin position="49"/>
        <end position="61"/>
    </location>
</feature>
<evidence type="ECO:0000256" key="1">
    <source>
        <dbReference type="SAM" id="MobiDB-lite"/>
    </source>
</evidence>
<dbReference type="PROSITE" id="PS51257">
    <property type="entry name" value="PROKAR_LIPOPROTEIN"/>
    <property type="match status" value="1"/>
</dbReference>
<reference evidence="3" key="1">
    <citation type="submission" date="2024-05" db="EMBL/GenBank/DDBJ databases">
        <title>Whole genome shotgun sequence of Streptomyces hydrogenans NBRC 13475.</title>
        <authorList>
            <person name="Komaki H."/>
            <person name="Tamura T."/>
        </authorList>
    </citation>
    <scope>NUCLEOTIDE SEQUENCE</scope>
    <source>
        <strain evidence="3">NBRC 13475</strain>
    </source>
</reference>
<dbReference type="EMBL" id="BNDW01000004">
    <property type="protein sequence ID" value="GHI18740.1"/>
    <property type="molecule type" value="Genomic_DNA"/>
</dbReference>
<feature type="signal peptide" evidence="2">
    <location>
        <begin position="1"/>
        <end position="21"/>
    </location>
</feature>
<feature type="compositionally biased region" description="Basic residues" evidence="1">
    <location>
        <begin position="183"/>
        <end position="192"/>
    </location>
</feature>
<comment type="caution">
    <text evidence="3">The sequence shown here is derived from an EMBL/GenBank/DDBJ whole genome shotgun (WGS) entry which is preliminary data.</text>
</comment>
<evidence type="ECO:0000313" key="4">
    <source>
        <dbReference type="Proteomes" id="UP001052739"/>
    </source>
</evidence>
<keyword evidence="4" id="KW-1185">Reference proteome</keyword>
<feature type="compositionally biased region" description="Low complexity" evidence="1">
    <location>
        <begin position="158"/>
        <end position="172"/>
    </location>
</feature>
<evidence type="ECO:0000256" key="2">
    <source>
        <dbReference type="SAM" id="SignalP"/>
    </source>
</evidence>
<sequence length="192" mass="19688">MSRRRRVTVAVPLALVPLLLAGCGGEPPAPDPAPKPRPTATATATPTGDARETEQGERAQEALDLDGDEEFVESGLERVADGAHVRAVLEPGEPYELAVACVGTGSVKVVVGETAPLSATCDGTPLRHRVGSAPAELPVEITGAAGASGMVAWRIDPDSVGDGTTGTVSPTGSDDDDDDGHVKGKPKRKVRR</sequence>
<feature type="chain" id="PRO_5045668830" description="Lipoprotein" evidence="2">
    <location>
        <begin position="22"/>
        <end position="192"/>
    </location>
</feature>
<evidence type="ECO:0008006" key="5">
    <source>
        <dbReference type="Google" id="ProtNLM"/>
    </source>
</evidence>
<feature type="compositionally biased region" description="Low complexity" evidence="1">
    <location>
        <begin position="38"/>
        <end position="47"/>
    </location>
</feature>
<name>A0ABQ3P146_9ACTN</name>
<feature type="compositionally biased region" description="Pro residues" evidence="1">
    <location>
        <begin position="27"/>
        <end position="37"/>
    </location>
</feature>
<protein>
    <recommendedName>
        <fullName evidence="5">Lipoprotein</fullName>
    </recommendedName>
</protein>
<organism evidence="3 4">
    <name type="scientific">Streptomyces hydrogenans</name>
    <dbReference type="NCBI Taxonomy" id="1873719"/>
    <lineage>
        <taxon>Bacteria</taxon>
        <taxon>Bacillati</taxon>
        <taxon>Actinomycetota</taxon>
        <taxon>Actinomycetes</taxon>
        <taxon>Kitasatosporales</taxon>
        <taxon>Streptomycetaceae</taxon>
        <taxon>Streptomyces</taxon>
    </lineage>
</organism>
<accession>A0ABQ3P146</accession>
<proteinExistence type="predicted"/>
<dbReference type="RefSeq" id="WP_190223505.1">
    <property type="nucleotide sequence ID" value="NZ_BNBS01000035.1"/>
</dbReference>
<gene>
    <name evidence="3" type="ORF">Shyd_01110</name>
</gene>